<evidence type="ECO:0000313" key="8">
    <source>
        <dbReference type="Proteomes" id="UP001205105"/>
    </source>
</evidence>
<evidence type="ECO:0000313" key="7">
    <source>
        <dbReference type="EMBL" id="KAI7835398.1"/>
    </source>
</evidence>
<protein>
    <recommendedName>
        <fullName evidence="3 6">Queuosine 5'-phosphate N-glycosylase/hydrolase</fullName>
        <ecNumber evidence="6">3.2.2.-</ecNumber>
    </recommendedName>
    <alternativeName>
        <fullName evidence="4 6">Queuosine-nucleotide N-glycosylase/hydrolase</fullName>
    </alternativeName>
</protein>
<organism evidence="7 8">
    <name type="scientific">Chlorella ohadii</name>
    <dbReference type="NCBI Taxonomy" id="2649997"/>
    <lineage>
        <taxon>Eukaryota</taxon>
        <taxon>Viridiplantae</taxon>
        <taxon>Chlorophyta</taxon>
        <taxon>core chlorophytes</taxon>
        <taxon>Trebouxiophyceae</taxon>
        <taxon>Chlorellales</taxon>
        <taxon>Chlorellaceae</taxon>
        <taxon>Chlorella clade</taxon>
        <taxon>Chlorella</taxon>
    </lineage>
</organism>
<accession>A0AAD5GZE6</accession>
<evidence type="ECO:0000256" key="1">
    <source>
        <dbReference type="ARBA" id="ARBA00022801"/>
    </source>
</evidence>
<evidence type="ECO:0000256" key="4">
    <source>
        <dbReference type="ARBA" id="ARBA00035393"/>
    </source>
</evidence>
<proteinExistence type="inferred from homology"/>
<dbReference type="AlphaFoldDB" id="A0AAD5GZE6"/>
<comment type="similarity">
    <text evidence="2 6">Belongs to the QNG1 protein family.</text>
</comment>
<comment type="catalytic activity">
    <reaction evidence="5 6">
        <text>queuosine 5'-phosphate + H2O = queuine + D-ribose 5-phosphate</text>
        <dbReference type="Rhea" id="RHEA:75387"/>
        <dbReference type="ChEBI" id="CHEBI:15377"/>
        <dbReference type="ChEBI" id="CHEBI:17433"/>
        <dbReference type="ChEBI" id="CHEBI:78346"/>
        <dbReference type="ChEBI" id="CHEBI:194371"/>
    </reaction>
    <physiologicalReaction direction="left-to-right" evidence="5 6">
        <dbReference type="Rhea" id="RHEA:75388"/>
    </physiologicalReaction>
</comment>
<dbReference type="EC" id="3.2.2.-" evidence="6"/>
<comment type="function">
    <text evidence="6">Catalyzes the hydrolysis of queuosine 5'-phosphate, releasing the nucleobase queuine (q). Is required for salvage of queuine from exogenous queuosine (Q) that is imported and then converted to queuosine 5'-phosphate intracellularly.</text>
</comment>
<evidence type="ECO:0000256" key="3">
    <source>
        <dbReference type="ARBA" id="ARBA00035306"/>
    </source>
</evidence>
<dbReference type="Proteomes" id="UP001205105">
    <property type="component" value="Unassembled WGS sequence"/>
</dbReference>
<dbReference type="PANTHER" id="PTHR21314:SF0">
    <property type="entry name" value="QUEUOSINE 5'-PHOSPHATE N-GLYCOSYLASE_HYDROLASE"/>
    <property type="match status" value="1"/>
</dbReference>
<comment type="caution">
    <text evidence="7">The sequence shown here is derived from an EMBL/GenBank/DDBJ whole genome shotgun (WGS) entry which is preliminary data.</text>
</comment>
<dbReference type="Pfam" id="PF10343">
    <property type="entry name" value="Q_salvage"/>
    <property type="match status" value="1"/>
</dbReference>
<sequence length="327" mass="36828">MSGAEELNPCFAVRQSAEWVLSQTQLVSIDDGGIQQLAASLADAAPHFSPASFDRTLHFWDPAQPERVSQYLLVLDALNFCFWPQEGLEYEHLAGGLRQAVQADPQALHAERLATVDGPGVRRLLRQERPLPLEEERARLLREVGAALLDQYQGQAANLIQAAGQSAVRLVRLVTAVFRGFRDHCIYRGRQLFFYKRAQIFVGDVWGAFHGAGLGRFTDIDQLTMFADYRVPVVLRELGVLRYAPSLAAAVDAKQELAPGSQEEVEIRAATVVAVERLRGELQRRLAAEGRQAPHLCSVTLDWWLWEEGERNIQRHRPHHRTLTIHY</sequence>
<dbReference type="PANTHER" id="PTHR21314">
    <property type="entry name" value="QUEUOSINE 5'-PHOSPHATE N-GLYCOSYLASE_HYDROLASE-RELATED"/>
    <property type="match status" value="1"/>
</dbReference>
<reference evidence="7" key="1">
    <citation type="submission" date="2020-11" db="EMBL/GenBank/DDBJ databases">
        <title>Chlorella ohadii genome sequencing and assembly.</title>
        <authorList>
            <person name="Murik O."/>
            <person name="Treves H."/>
            <person name="Kedem I."/>
            <person name="Shotland Y."/>
            <person name="Kaplan A."/>
        </authorList>
    </citation>
    <scope>NUCLEOTIDE SEQUENCE</scope>
    <source>
        <strain evidence="7">1</strain>
    </source>
</reference>
<dbReference type="GO" id="GO:0016787">
    <property type="term" value="F:hydrolase activity"/>
    <property type="evidence" value="ECO:0007669"/>
    <property type="project" value="UniProtKB-KW"/>
</dbReference>
<gene>
    <name evidence="7" type="ORF">COHA_010694</name>
</gene>
<dbReference type="GO" id="GO:0006400">
    <property type="term" value="P:tRNA modification"/>
    <property type="evidence" value="ECO:0007669"/>
    <property type="project" value="TreeGrafter"/>
</dbReference>
<evidence type="ECO:0000256" key="6">
    <source>
        <dbReference type="RuleBase" id="RU365002"/>
    </source>
</evidence>
<dbReference type="InterPro" id="IPR019438">
    <property type="entry name" value="Q_salvage"/>
</dbReference>
<evidence type="ECO:0000256" key="2">
    <source>
        <dbReference type="ARBA" id="ARBA00035119"/>
    </source>
</evidence>
<keyword evidence="1 6" id="KW-0378">Hydrolase</keyword>
<name>A0AAD5GZE6_9CHLO</name>
<dbReference type="EMBL" id="JADXDR010000271">
    <property type="protein sequence ID" value="KAI7835398.1"/>
    <property type="molecule type" value="Genomic_DNA"/>
</dbReference>
<evidence type="ECO:0000256" key="5">
    <source>
        <dbReference type="ARBA" id="ARBA00048204"/>
    </source>
</evidence>
<keyword evidence="8" id="KW-1185">Reference proteome</keyword>